<gene>
    <name evidence="2" type="ORF">Enr8_47770</name>
</gene>
<feature type="signal peptide" evidence="1">
    <location>
        <begin position="1"/>
        <end position="21"/>
    </location>
</feature>
<feature type="chain" id="PRO_5022955404" description="DUF481 domain-containing protein" evidence="1">
    <location>
        <begin position="22"/>
        <end position="268"/>
    </location>
</feature>
<keyword evidence="1" id="KW-0732">Signal</keyword>
<evidence type="ECO:0008006" key="4">
    <source>
        <dbReference type="Google" id="ProtNLM"/>
    </source>
</evidence>
<protein>
    <recommendedName>
        <fullName evidence="4">DUF481 domain-containing protein</fullName>
    </recommendedName>
</protein>
<evidence type="ECO:0000256" key="1">
    <source>
        <dbReference type="SAM" id="SignalP"/>
    </source>
</evidence>
<evidence type="ECO:0000313" key="2">
    <source>
        <dbReference type="EMBL" id="TWT30119.1"/>
    </source>
</evidence>
<accession>A0A5C5UW71</accession>
<organism evidence="2 3">
    <name type="scientific">Blastopirellula retiformator</name>
    <dbReference type="NCBI Taxonomy" id="2527970"/>
    <lineage>
        <taxon>Bacteria</taxon>
        <taxon>Pseudomonadati</taxon>
        <taxon>Planctomycetota</taxon>
        <taxon>Planctomycetia</taxon>
        <taxon>Pirellulales</taxon>
        <taxon>Pirellulaceae</taxon>
        <taxon>Blastopirellula</taxon>
    </lineage>
</organism>
<name>A0A5C5UW71_9BACT</name>
<dbReference type="RefSeq" id="WP_146436427.1">
    <property type="nucleotide sequence ID" value="NZ_SJPF01000006.1"/>
</dbReference>
<evidence type="ECO:0000313" key="3">
    <source>
        <dbReference type="Proteomes" id="UP000318878"/>
    </source>
</evidence>
<dbReference type="OrthoDB" id="260020at2"/>
<sequence precursor="true">MFLHFTSLLIVGSLLTAATCAAEVSVTLQSGRTVTGAVSVKTDGERLWVNSGNGGIKVVRPIDWDRIVSATIDGQKISVDQLRQQRFDLVEPEVRLQSEIIARPVRQASYQEEVEIAPRLASLDVYASLENWDYDIVADGLQLTIDARDQFGRKFDLHGQYQAELYAFKRYDFVSVPSQRGAASTRIGHWGGRLDSQAGAEPIRLRYQGQNPELDDTLAPNGLLKVRVIVPGQGVFERKVDWLRIRTWSPYRDYSELNQSPALPYYRR</sequence>
<proteinExistence type="predicted"/>
<comment type="caution">
    <text evidence="2">The sequence shown here is derived from an EMBL/GenBank/DDBJ whole genome shotgun (WGS) entry which is preliminary data.</text>
</comment>
<keyword evidence="3" id="KW-1185">Reference proteome</keyword>
<reference evidence="2 3" key="1">
    <citation type="submission" date="2019-02" db="EMBL/GenBank/DDBJ databases">
        <title>Deep-cultivation of Planctomycetes and their phenomic and genomic characterization uncovers novel biology.</title>
        <authorList>
            <person name="Wiegand S."/>
            <person name="Jogler M."/>
            <person name="Boedeker C."/>
            <person name="Pinto D."/>
            <person name="Vollmers J."/>
            <person name="Rivas-Marin E."/>
            <person name="Kohn T."/>
            <person name="Peeters S.H."/>
            <person name="Heuer A."/>
            <person name="Rast P."/>
            <person name="Oberbeckmann S."/>
            <person name="Bunk B."/>
            <person name="Jeske O."/>
            <person name="Meyerdierks A."/>
            <person name="Storesund J.E."/>
            <person name="Kallscheuer N."/>
            <person name="Luecker S."/>
            <person name="Lage O.M."/>
            <person name="Pohl T."/>
            <person name="Merkel B.J."/>
            <person name="Hornburger P."/>
            <person name="Mueller R.-W."/>
            <person name="Bruemmer F."/>
            <person name="Labrenz M."/>
            <person name="Spormann A.M."/>
            <person name="Op Den Camp H."/>
            <person name="Overmann J."/>
            <person name="Amann R."/>
            <person name="Jetten M.S.M."/>
            <person name="Mascher T."/>
            <person name="Medema M.H."/>
            <person name="Devos D.P."/>
            <person name="Kaster A.-K."/>
            <person name="Ovreas L."/>
            <person name="Rohde M."/>
            <person name="Galperin M.Y."/>
            <person name="Jogler C."/>
        </authorList>
    </citation>
    <scope>NUCLEOTIDE SEQUENCE [LARGE SCALE GENOMIC DNA]</scope>
    <source>
        <strain evidence="2 3">Enr8</strain>
    </source>
</reference>
<dbReference type="Proteomes" id="UP000318878">
    <property type="component" value="Unassembled WGS sequence"/>
</dbReference>
<dbReference type="AlphaFoldDB" id="A0A5C5UW71"/>
<dbReference type="EMBL" id="SJPF01000006">
    <property type="protein sequence ID" value="TWT30119.1"/>
    <property type="molecule type" value="Genomic_DNA"/>
</dbReference>